<dbReference type="InterPro" id="IPR022085">
    <property type="entry name" value="OpdG"/>
</dbReference>
<dbReference type="OrthoDB" id="3350591at2759"/>
<organism evidence="1 2">
    <name type="scientific">Aspergillus terreus</name>
    <dbReference type="NCBI Taxonomy" id="33178"/>
    <lineage>
        <taxon>Eukaryota</taxon>
        <taxon>Fungi</taxon>
        <taxon>Dikarya</taxon>
        <taxon>Ascomycota</taxon>
        <taxon>Pezizomycotina</taxon>
        <taxon>Eurotiomycetes</taxon>
        <taxon>Eurotiomycetidae</taxon>
        <taxon>Eurotiales</taxon>
        <taxon>Aspergillaceae</taxon>
        <taxon>Aspergillus</taxon>
        <taxon>Aspergillus subgen. Circumdati</taxon>
    </lineage>
</organism>
<accession>A0A5M3YVG2</accession>
<dbReference type="PANTHER" id="PTHR38797:SF4">
    <property type="entry name" value="NUCLEAR PORE COMPLEX PROTEIN NUP85"/>
    <property type="match status" value="1"/>
</dbReference>
<gene>
    <name evidence="1" type="ORF">ATEIFO6365_0002101000</name>
</gene>
<dbReference type="InterPro" id="IPR053204">
    <property type="entry name" value="Oxopyrrolidines_Biosynth-assoc"/>
</dbReference>
<evidence type="ECO:0000313" key="1">
    <source>
        <dbReference type="EMBL" id="GFF13899.1"/>
    </source>
</evidence>
<dbReference type="EMBL" id="BLJY01000002">
    <property type="protein sequence ID" value="GFF13899.1"/>
    <property type="molecule type" value="Genomic_DNA"/>
</dbReference>
<dbReference type="PANTHER" id="PTHR38797">
    <property type="entry name" value="NUCLEAR PORE COMPLEX PROTEIN NUP85-RELATED"/>
    <property type="match status" value="1"/>
</dbReference>
<dbReference type="Proteomes" id="UP000452235">
    <property type="component" value="Unassembled WGS sequence"/>
</dbReference>
<protein>
    <submittedName>
        <fullName evidence="1">Uncharacterized protein</fullName>
    </submittedName>
</protein>
<name>A0A5M3YVG2_ASPTE</name>
<dbReference type="Pfam" id="PF12311">
    <property type="entry name" value="DUF3632"/>
    <property type="match status" value="1"/>
</dbReference>
<keyword evidence="2" id="KW-1185">Reference proteome</keyword>
<evidence type="ECO:0000313" key="2">
    <source>
        <dbReference type="Proteomes" id="UP000452235"/>
    </source>
</evidence>
<proteinExistence type="predicted"/>
<reference evidence="1 2" key="1">
    <citation type="submission" date="2020-01" db="EMBL/GenBank/DDBJ databases">
        <title>Aspergillus terreus IFO 6365 whole genome shotgun sequence.</title>
        <authorList>
            <person name="Kanamasa S."/>
            <person name="Takahashi H."/>
        </authorList>
    </citation>
    <scope>NUCLEOTIDE SEQUENCE [LARGE SCALE GENOMIC DNA]</scope>
    <source>
        <strain evidence="1 2">IFO 6365</strain>
    </source>
</reference>
<dbReference type="AlphaFoldDB" id="A0A5M3YVG2"/>
<sequence>MEHIHLHLEDPNPDSFDEEIARLIGSAIQATPIASADDTASALDSLYTRYMTHWPEREPEGFLLHFWELLCIFASQIPHDDPAQDKLVDVLKELTRLPSRTIVVWGEECQLWSDMPLFGAEFPANWEVFKPDLPTDVRKQKVLNMHAYAARAFGQRLTALEHQAIWALSEAVEGATVPVRGRPDIVSQDPTTIEDLPYKMAVAAMWVIHAGHVLFGRDEVIEGTAGGPLWVLPKKEAIRLGVKYRGTQGLCEKRWKLWKDQFCAIRDCEEVETDTRDVARRAVLAMERTEEER</sequence>
<dbReference type="VEuPathDB" id="FungiDB:ATEG_02731"/>
<comment type="caution">
    <text evidence="1">The sequence shown here is derived from an EMBL/GenBank/DDBJ whole genome shotgun (WGS) entry which is preliminary data.</text>
</comment>